<name>A0ABV1Y3T7_9ACTN</name>
<keyword evidence="1" id="KW-0677">Repeat</keyword>
<dbReference type="PROSITE" id="PS50005">
    <property type="entry name" value="TPR"/>
    <property type="match status" value="1"/>
</dbReference>
<dbReference type="Gene3D" id="1.25.40.10">
    <property type="entry name" value="Tetratricopeptide repeat domain"/>
    <property type="match status" value="3"/>
</dbReference>
<dbReference type="RefSeq" id="WP_190075220.1">
    <property type="nucleotide sequence ID" value="NZ_BNBM01000023.1"/>
</dbReference>
<dbReference type="Proteomes" id="UP001486207">
    <property type="component" value="Unassembled WGS sequence"/>
</dbReference>
<evidence type="ECO:0000256" key="3">
    <source>
        <dbReference type="PROSITE-ProRule" id="PRU00339"/>
    </source>
</evidence>
<dbReference type="Pfam" id="PF13424">
    <property type="entry name" value="TPR_12"/>
    <property type="match status" value="5"/>
</dbReference>
<comment type="caution">
    <text evidence="5">The sequence shown here is derived from an EMBL/GenBank/DDBJ whole genome shotgun (WGS) entry which is preliminary data.</text>
</comment>
<dbReference type="InterPro" id="IPR024983">
    <property type="entry name" value="CHAT_dom"/>
</dbReference>
<dbReference type="InterPro" id="IPR019734">
    <property type="entry name" value="TPR_rpt"/>
</dbReference>
<keyword evidence="2 3" id="KW-0802">TPR repeat</keyword>
<protein>
    <submittedName>
        <fullName evidence="5">Tetratricopeptide repeat protein</fullName>
    </submittedName>
</protein>
<dbReference type="SMART" id="SM00028">
    <property type="entry name" value="TPR"/>
    <property type="match status" value="10"/>
</dbReference>
<evidence type="ECO:0000313" key="5">
    <source>
        <dbReference type="EMBL" id="MER7378504.1"/>
    </source>
</evidence>
<keyword evidence="6" id="KW-1185">Reference proteome</keyword>
<dbReference type="PANTHER" id="PTHR45641">
    <property type="entry name" value="TETRATRICOPEPTIDE REPEAT PROTEIN (AFU_ORTHOLOGUE AFUA_6G03870)"/>
    <property type="match status" value="1"/>
</dbReference>
<proteinExistence type="predicted"/>
<evidence type="ECO:0000313" key="6">
    <source>
        <dbReference type="Proteomes" id="UP001486207"/>
    </source>
</evidence>
<dbReference type="Pfam" id="PF12770">
    <property type="entry name" value="CHAT"/>
    <property type="match status" value="1"/>
</dbReference>
<accession>A0ABV1Y3T7</accession>
<evidence type="ECO:0000256" key="2">
    <source>
        <dbReference type="ARBA" id="ARBA00022803"/>
    </source>
</evidence>
<dbReference type="PANTHER" id="PTHR45641:SF19">
    <property type="entry name" value="NEPHROCYSTIN-3"/>
    <property type="match status" value="1"/>
</dbReference>
<feature type="domain" description="CHAT" evidence="4">
    <location>
        <begin position="932"/>
        <end position="1013"/>
    </location>
</feature>
<gene>
    <name evidence="5" type="ORF">ABT384_38445</name>
</gene>
<dbReference type="InterPro" id="IPR011990">
    <property type="entry name" value="TPR-like_helical_dom_sf"/>
</dbReference>
<organism evidence="5 6">
    <name type="scientific">Streptomyces lanatus</name>
    <dbReference type="NCBI Taxonomy" id="66900"/>
    <lineage>
        <taxon>Bacteria</taxon>
        <taxon>Bacillati</taxon>
        <taxon>Actinomycetota</taxon>
        <taxon>Actinomycetes</taxon>
        <taxon>Kitasatosporales</taxon>
        <taxon>Streptomycetaceae</taxon>
        <taxon>Streptomyces</taxon>
    </lineage>
</organism>
<sequence>MDYEPFEQCLWAFVRRDYPTAAKIAMGILETGPSLGMVQVFLISMRRMGMAPDDTIGQTLHESAVGPWESTLLDVTLGRREPASVIAEADNGLQRCQALCYAGTYLITAGDLDAGRQHLRECLDMDVECMETQIALMETELLDQWIQAVPDADKEVNRLRGSFHALRSNGDHGQSIHIAHLVLALVIGRHGGFHPETGRSLNELAMAYAATGDWQQAEPLLAPALQMALLFDGVSSEVYATILDNLAQAKHAQGQLEAAEEMHRQALQSFSWAVGTDHPSYATCLGNLALVCANLDKHAEAEGFYREAVDLRRRLFGTDDLRYIGMADGLTNVYIDMGKLSAAEAQVTEIVEIARRLKGADSPEYGSRLKQLGYLYHQLGRHSDSAARYREALAIDQSKLGFDHPTAIDTVAKLALSQKLSGEFGEAMLSYRYVMGHQSGAELAVTTHNLAVLHLDVGDSRSARRNMEEAIELHRSAGLEDSVDHAMLLIGKAAVDSSEGQYDDAESTLRRAMDLIERKAGRDNEHYANACAGLAKCRMAQQRFDEADELLQTSLRLMERAVGGDAPAIAVTVGMRGAVQLAKGHWEGAEELLRRAVELLGRDTDAERKPPYIELLRDLGSALVAMGREREAIDVVLTAERYQDGLILGKSTVVGIASLAVDQPVALLNILGRPQFQSPAMVAQLLEVVWRRKGIVAEADFVRRREEIHSRDHDGGDAHSKFAEVAQSIENGEIPEDIEDLLGDVLATFARSLRYGMYPKIESAHQDVYRHLMEGWPEQGELSREEWLERLSDYAGRAGALMGNRDRLESELRILFPGEGWLGEVLQRVTLEAVRSRLPAGSALVEFLCVPALNESAIPAQGESPWGPDRYYAFVVTPDRDDDVRLIDLGRADSIDANIALLRRHVSRGDRARDIDVDKAAADDVARASGEAAVALRKALVDPLRIDGRTRLFVAPDAQLYTLPFEILPLDDTRLIIDVHEIAYLSTGRDLIPAHPTPGPANPPVVIADPDYDLALDTPPP</sequence>
<dbReference type="EMBL" id="JBEPFB010000024">
    <property type="protein sequence ID" value="MER7378504.1"/>
    <property type="molecule type" value="Genomic_DNA"/>
</dbReference>
<feature type="repeat" description="TPR" evidence="3">
    <location>
        <begin position="366"/>
        <end position="399"/>
    </location>
</feature>
<evidence type="ECO:0000259" key="4">
    <source>
        <dbReference type="Pfam" id="PF12770"/>
    </source>
</evidence>
<dbReference type="SUPFAM" id="SSF48452">
    <property type="entry name" value="TPR-like"/>
    <property type="match status" value="3"/>
</dbReference>
<evidence type="ECO:0000256" key="1">
    <source>
        <dbReference type="ARBA" id="ARBA00022737"/>
    </source>
</evidence>
<reference evidence="5 6" key="1">
    <citation type="submission" date="2024-06" db="EMBL/GenBank/DDBJ databases">
        <title>The Natural Products Discovery Center: Release of the First 8490 Sequenced Strains for Exploring Actinobacteria Biosynthetic Diversity.</title>
        <authorList>
            <person name="Kalkreuter E."/>
            <person name="Kautsar S.A."/>
            <person name="Yang D."/>
            <person name="Bader C.D."/>
            <person name="Teijaro C.N."/>
            <person name="Fluegel L."/>
            <person name="Davis C.M."/>
            <person name="Simpson J.R."/>
            <person name="Lauterbach L."/>
            <person name="Steele A.D."/>
            <person name="Gui C."/>
            <person name="Meng S."/>
            <person name="Li G."/>
            <person name="Viehrig K."/>
            <person name="Ye F."/>
            <person name="Su P."/>
            <person name="Kiefer A.F."/>
            <person name="Nichols A."/>
            <person name="Cepeda A.J."/>
            <person name="Yan W."/>
            <person name="Fan B."/>
            <person name="Jiang Y."/>
            <person name="Adhikari A."/>
            <person name="Zheng C.-J."/>
            <person name="Schuster L."/>
            <person name="Cowan T.M."/>
            <person name="Smanski M.J."/>
            <person name="Chevrette M.G."/>
            <person name="De Carvalho L.P.S."/>
            <person name="Shen B."/>
        </authorList>
    </citation>
    <scope>NUCLEOTIDE SEQUENCE [LARGE SCALE GENOMIC DNA]</scope>
    <source>
        <strain evidence="5 6">NPDC000155</strain>
    </source>
</reference>